<name>A0A4U0TRN4_9PEZI</name>
<reference evidence="2 3" key="1">
    <citation type="submission" date="2017-03" db="EMBL/GenBank/DDBJ databases">
        <title>Genomes of endolithic fungi from Antarctica.</title>
        <authorList>
            <person name="Coleine C."/>
            <person name="Masonjones S."/>
            <person name="Stajich J.E."/>
        </authorList>
    </citation>
    <scope>NUCLEOTIDE SEQUENCE [LARGE SCALE GENOMIC DNA]</scope>
    <source>
        <strain evidence="2 3">CCFEE 5311</strain>
    </source>
</reference>
<proteinExistence type="predicted"/>
<sequence length="1550" mass="165680">MPTLKQINCSIELGSSNAKLKEYGARYSDGAVETFIAVPDTKMPFYIHLETKGYIAPGLAAFVFMDGQYQCNRNRLGLKLPVDGGDPSQYEIDFYMRQKEEKGADGRFVGREWTFAQLNTTTADKAATLNPNFLQNLGTIEVVILRLQSEGKYVNTPQPSRSKKHLNAAATPSRARSAAPPATKQKSATPAGSFAGGMFGLFDGANDVPEDEATLEPIICFDGTSDVPDYTQKEKGTSPAGWTGAFPEPEKTFEIYRADLNGQPSEFGARGGHRDDMTSVYVPSHPIEVESDSGYQGPTTAEMEAQNRAPLPSRFPSRASSYTYEEDDEGVGQLDGGQGRPFFGQHQYAGRAVNDMVGDKYLGLTGDQRVNYKNKLRWQGYQVSESAVRPQQEGDVMFRDGVFNHQPAEFNRQFGGFNRRPADLVPQSTDFNRLPTDFNRQPVPDFNRHYGGFNRHPADLHPQPIAYQNPYGPTMANEMPGGQLYGQPQQAPVVDDVVAGYRTQPKEILLESIPRPKISIDVQGNVTIDGAIILAGEVEDSKARMMKDFNRLSDRRSALSKTFSKLPEGHPDEGPLRLEADQLWVASIRMEWAYNGLIEKLNAFQRDTAAKAGEANTGGGGDLTAKLRAQQDAQQQRKTQATGQADAGGNGFQQVGEGVVGGAVPYDQTRQQSEPEQKSASKTGDNNGGWGRSSKKSERAGSGWGGGQQDQKNEENGNGWGGGQQSNNGGWGESGNGWGGGQQNNNGGWGGEAQNGGWDAVSTHSNNDGGGGWGDHAQRTPSRASASQAGRYDPATPTPESKAKPHWQAWKQAASPSPSTDPNTKKKREEARQVYQYPAPQLPSIPEGKIKEVSHVVQPGMGADYSHRCHRPNYMDDMTAPYAVFSFKYRSKTALEKILKRDVAADTDALAARAEKENLLSMPRDRLVEELMRLKGPQESGGLRTIDEKDKSAHGGWANGSNKAASATGGWGGGAAAGGWGAGSQKAASVAGGWNDGSNSVKDGGNDGWGTQSNKGGAKKSVSNDNGWGHDKKKSASVGGWNQNTPNANAGADWGKVTQDVDRGGDRRPTQSNHATGHKTSVEHGPTPNDTASAHTPPSPVVAKKKVKKPVEGYTKAESLIYNEMIQKVKDNFVIPAQPAAVVSKEEVKKPTKGHSQSRVAHEEKRQKAKANVARMHAAAAALEAETKRPTGVYCYEDEVRKMKEDVARKQAAPVVHKEEVKKPTKGRSQSQIAHEEERQRAKATVARMHAAAAALEEQSKKFKPTQVYCYEEEVQKMNDGSARKMKAEKANQGHAQPEPAARKEEVKKVNLPKGQLTHVVHLTAGQEDHHASMATGYTEFENDHGFDGDEEFLKGAGAPGYGDGAGAGVQVKGQTAATPGRGYGGQTGSGGQGGIAGQGGMLPAGGNGVGAGQGYGAGTGGVPEMPNLYNADGSFKPVQEVLAEMGLGGAAGVEQGQGYGVNQVPALTPGTPSFLATLEQLKQRQAQLLASIGMGGAAGAGQGQGYGAYQAPTAGMPGGAAGGQTPGMSSGDPMKKWEDGDMANERENW</sequence>
<feature type="compositionally biased region" description="Gly residues" evidence="1">
    <location>
        <begin position="1517"/>
        <end position="1526"/>
    </location>
</feature>
<feature type="region of interest" description="Disordered" evidence="1">
    <location>
        <begin position="628"/>
        <end position="846"/>
    </location>
</feature>
<feature type="region of interest" description="Disordered" evidence="1">
    <location>
        <begin position="1513"/>
        <end position="1550"/>
    </location>
</feature>
<feature type="compositionally biased region" description="Low complexity" evidence="1">
    <location>
        <begin position="628"/>
        <end position="642"/>
    </location>
</feature>
<gene>
    <name evidence="2" type="ORF">B0A54_17543</name>
</gene>
<dbReference type="EMBL" id="NAJP01000176">
    <property type="protein sequence ID" value="TKA24576.1"/>
    <property type="molecule type" value="Genomic_DNA"/>
</dbReference>
<dbReference type="OrthoDB" id="5423516at2759"/>
<feature type="compositionally biased region" description="Gly residues" evidence="1">
    <location>
        <begin position="718"/>
        <end position="754"/>
    </location>
</feature>
<feature type="compositionally biased region" description="Polar residues" evidence="1">
    <location>
        <begin position="1070"/>
        <end position="1079"/>
    </location>
</feature>
<feature type="region of interest" description="Disordered" evidence="1">
    <location>
        <begin position="1280"/>
        <end position="1306"/>
    </location>
</feature>
<feature type="compositionally biased region" description="Basic and acidic residues" evidence="1">
    <location>
        <begin position="1534"/>
        <end position="1550"/>
    </location>
</feature>
<evidence type="ECO:0000313" key="2">
    <source>
        <dbReference type="EMBL" id="TKA24576.1"/>
    </source>
</evidence>
<evidence type="ECO:0000313" key="3">
    <source>
        <dbReference type="Proteomes" id="UP000310066"/>
    </source>
</evidence>
<feature type="compositionally biased region" description="Gly residues" evidence="1">
    <location>
        <begin position="969"/>
        <end position="982"/>
    </location>
</feature>
<feature type="compositionally biased region" description="Polar residues" evidence="1">
    <location>
        <begin position="779"/>
        <end position="788"/>
    </location>
</feature>
<feature type="compositionally biased region" description="Low complexity" evidence="1">
    <location>
        <begin position="168"/>
        <end position="183"/>
    </location>
</feature>
<organism evidence="2 3">
    <name type="scientific">Friedmanniomyces endolithicus</name>
    <dbReference type="NCBI Taxonomy" id="329885"/>
    <lineage>
        <taxon>Eukaryota</taxon>
        <taxon>Fungi</taxon>
        <taxon>Dikarya</taxon>
        <taxon>Ascomycota</taxon>
        <taxon>Pezizomycotina</taxon>
        <taxon>Dothideomycetes</taxon>
        <taxon>Dothideomycetidae</taxon>
        <taxon>Mycosphaerellales</taxon>
        <taxon>Teratosphaeriaceae</taxon>
        <taxon>Friedmanniomyces</taxon>
    </lineage>
</organism>
<dbReference type="STRING" id="329885.A0A4U0TRN4"/>
<dbReference type="Proteomes" id="UP000310066">
    <property type="component" value="Unassembled WGS sequence"/>
</dbReference>
<feature type="region of interest" description="Disordered" evidence="1">
    <location>
        <begin position="154"/>
        <end position="191"/>
    </location>
</feature>
<feature type="compositionally biased region" description="Basic and acidic residues" evidence="1">
    <location>
        <begin position="823"/>
        <end position="832"/>
    </location>
</feature>
<feature type="region of interest" description="Disordered" evidence="1">
    <location>
        <begin position="1206"/>
        <end position="1246"/>
    </location>
</feature>
<feature type="compositionally biased region" description="Basic and acidic residues" evidence="1">
    <location>
        <begin position="1059"/>
        <end position="1069"/>
    </location>
</feature>
<comment type="caution">
    <text evidence="2">The sequence shown here is derived from an EMBL/GenBank/DDBJ whole genome shotgun (WGS) entry which is preliminary data.</text>
</comment>
<evidence type="ECO:0000256" key="1">
    <source>
        <dbReference type="SAM" id="MobiDB-lite"/>
    </source>
</evidence>
<protein>
    <submittedName>
        <fullName evidence="2">Uncharacterized protein</fullName>
    </submittedName>
</protein>
<feature type="compositionally biased region" description="Polar residues" evidence="1">
    <location>
        <begin position="1009"/>
        <end position="1026"/>
    </location>
</feature>
<feature type="region of interest" description="Disordered" evidence="1">
    <location>
        <begin position="1142"/>
        <end position="1175"/>
    </location>
</feature>
<feature type="region of interest" description="Disordered" evidence="1">
    <location>
        <begin position="291"/>
        <end position="314"/>
    </location>
</feature>
<accession>A0A4U0TRN4</accession>
<feature type="compositionally biased region" description="Basic and acidic residues" evidence="1">
    <location>
        <begin position="1280"/>
        <end position="1292"/>
    </location>
</feature>
<feature type="region of interest" description="Disordered" evidence="1">
    <location>
        <begin position="938"/>
        <end position="1110"/>
    </location>
</feature>